<dbReference type="Pfam" id="PF01425">
    <property type="entry name" value="Amidase"/>
    <property type="match status" value="1"/>
</dbReference>
<dbReference type="Gene3D" id="3.90.1300.10">
    <property type="entry name" value="Amidase signature (AS) domain"/>
    <property type="match status" value="1"/>
</dbReference>
<dbReference type="STRING" id="1036612.A0A1L9T6Q8"/>
<organism evidence="3 4">
    <name type="scientific">Aspergillus sydowii CBS 593.65</name>
    <dbReference type="NCBI Taxonomy" id="1036612"/>
    <lineage>
        <taxon>Eukaryota</taxon>
        <taxon>Fungi</taxon>
        <taxon>Dikarya</taxon>
        <taxon>Ascomycota</taxon>
        <taxon>Pezizomycotina</taxon>
        <taxon>Eurotiomycetes</taxon>
        <taxon>Eurotiomycetidae</taxon>
        <taxon>Eurotiales</taxon>
        <taxon>Aspergillaceae</taxon>
        <taxon>Aspergillus</taxon>
        <taxon>Aspergillus subgen. Nidulantes</taxon>
    </lineage>
</organism>
<dbReference type="InterPro" id="IPR000120">
    <property type="entry name" value="Amidase"/>
</dbReference>
<reference evidence="4" key="1">
    <citation type="journal article" date="2017" name="Genome Biol.">
        <title>Comparative genomics reveals high biological diversity and specific adaptations in the industrially and medically important fungal genus Aspergillus.</title>
        <authorList>
            <person name="de Vries R.P."/>
            <person name="Riley R."/>
            <person name="Wiebenga A."/>
            <person name="Aguilar-Osorio G."/>
            <person name="Amillis S."/>
            <person name="Uchima C.A."/>
            <person name="Anderluh G."/>
            <person name="Asadollahi M."/>
            <person name="Askin M."/>
            <person name="Barry K."/>
            <person name="Battaglia E."/>
            <person name="Bayram O."/>
            <person name="Benocci T."/>
            <person name="Braus-Stromeyer S.A."/>
            <person name="Caldana C."/>
            <person name="Canovas D."/>
            <person name="Cerqueira G.C."/>
            <person name="Chen F."/>
            <person name="Chen W."/>
            <person name="Choi C."/>
            <person name="Clum A."/>
            <person name="Dos Santos R.A."/>
            <person name="Damasio A.R."/>
            <person name="Diallinas G."/>
            <person name="Emri T."/>
            <person name="Fekete E."/>
            <person name="Flipphi M."/>
            <person name="Freyberg S."/>
            <person name="Gallo A."/>
            <person name="Gournas C."/>
            <person name="Habgood R."/>
            <person name="Hainaut M."/>
            <person name="Harispe M.L."/>
            <person name="Henrissat B."/>
            <person name="Hilden K.S."/>
            <person name="Hope R."/>
            <person name="Hossain A."/>
            <person name="Karabika E."/>
            <person name="Karaffa L."/>
            <person name="Karanyi Z."/>
            <person name="Krasevec N."/>
            <person name="Kuo A."/>
            <person name="Kusch H."/>
            <person name="LaButti K."/>
            <person name="Lagendijk E.L."/>
            <person name="Lapidus A."/>
            <person name="Levasseur A."/>
            <person name="Lindquist E."/>
            <person name="Lipzen A."/>
            <person name="Logrieco A.F."/>
            <person name="MacCabe A."/>
            <person name="Maekelae M.R."/>
            <person name="Malavazi I."/>
            <person name="Melin P."/>
            <person name="Meyer V."/>
            <person name="Mielnichuk N."/>
            <person name="Miskei M."/>
            <person name="Molnar A.P."/>
            <person name="Mule G."/>
            <person name="Ngan C.Y."/>
            <person name="Orejas M."/>
            <person name="Orosz E."/>
            <person name="Ouedraogo J.P."/>
            <person name="Overkamp K.M."/>
            <person name="Park H.-S."/>
            <person name="Perrone G."/>
            <person name="Piumi F."/>
            <person name="Punt P.J."/>
            <person name="Ram A.F."/>
            <person name="Ramon A."/>
            <person name="Rauscher S."/>
            <person name="Record E."/>
            <person name="Riano-Pachon D.M."/>
            <person name="Robert V."/>
            <person name="Roehrig J."/>
            <person name="Ruller R."/>
            <person name="Salamov A."/>
            <person name="Salih N.S."/>
            <person name="Samson R.A."/>
            <person name="Sandor E."/>
            <person name="Sanguinetti M."/>
            <person name="Schuetze T."/>
            <person name="Sepcic K."/>
            <person name="Shelest E."/>
            <person name="Sherlock G."/>
            <person name="Sophianopoulou V."/>
            <person name="Squina F.M."/>
            <person name="Sun H."/>
            <person name="Susca A."/>
            <person name="Todd R.B."/>
            <person name="Tsang A."/>
            <person name="Unkles S.E."/>
            <person name="van de Wiele N."/>
            <person name="van Rossen-Uffink D."/>
            <person name="Oliveira J.V."/>
            <person name="Vesth T.C."/>
            <person name="Visser J."/>
            <person name="Yu J.-H."/>
            <person name="Zhou M."/>
            <person name="Andersen M.R."/>
            <person name="Archer D.B."/>
            <person name="Baker S.E."/>
            <person name="Benoit I."/>
            <person name="Brakhage A.A."/>
            <person name="Braus G.H."/>
            <person name="Fischer R."/>
            <person name="Frisvad J.C."/>
            <person name="Goldman G.H."/>
            <person name="Houbraken J."/>
            <person name="Oakley B."/>
            <person name="Pocsi I."/>
            <person name="Scazzocchio C."/>
            <person name="Seiboth B."/>
            <person name="vanKuyk P.A."/>
            <person name="Wortman J."/>
            <person name="Dyer P.S."/>
            <person name="Grigoriev I.V."/>
        </authorList>
    </citation>
    <scope>NUCLEOTIDE SEQUENCE [LARGE SCALE GENOMIC DNA]</scope>
    <source>
        <strain evidence="4">CBS 593.65</strain>
    </source>
</reference>
<gene>
    <name evidence="3" type="ORF">ASPSYDRAFT_184550</name>
</gene>
<dbReference type="Proteomes" id="UP000184356">
    <property type="component" value="Unassembled WGS sequence"/>
</dbReference>
<sequence length="528" mass="56432">MASTTTREELLSIAKEVSFGIPEDEISEYEELLARTKKTLGIVAAMDDYQPTPDYKTTPRKNIHFPEPQSASNPLNAWAWRFTLSSTSISTDTTNSTAPALRNKTLCLKDNICVASIPCLLGTSTISNWVPKTDAKIVTRILDDGGTITGKAVCENLSRGAVSSTAATGPVHNPYARGYSVGGSSSGTAALVASEAVDMGVGCDQGGSIRIPAALAGVYGFKGTTGLVPYTGIVSNEASLDCVGPMTRSCRDVAVLLGVLAGWDGVDDRAGPGVPVDPGDVPCYERLMEEKGIEGVRIGVLREGLPDGIDPGVEMKFRQAVGVFERLGASVCEVSVPLHAQARSVYSVLSKMGNHMGMLGQATGRRQVMLSDLYEKKGLPYTPEVVNKMSVMSKEGLLSGEFSWQHYTAVYPKAVNIMRKLKDLYDEVLSSVDVIVMPTTLCPARPLPAVDASPLVQIDAAKGMTENTCSFNATGHPALAMPIGFVPAKEDESIQLPASMQVVGKWHDEAMILRCAYAWEQAVDWRAF</sequence>
<name>A0A1L9T6Q8_9EURO</name>
<dbReference type="AlphaFoldDB" id="A0A1L9T6Q8"/>
<feature type="domain" description="Amidase" evidence="2">
    <location>
        <begin position="75"/>
        <end position="513"/>
    </location>
</feature>
<dbReference type="InterPro" id="IPR020556">
    <property type="entry name" value="Amidase_CS"/>
</dbReference>
<dbReference type="VEuPathDB" id="FungiDB:ASPSYDRAFT_184550"/>
<dbReference type="InterPro" id="IPR023631">
    <property type="entry name" value="Amidase_dom"/>
</dbReference>
<dbReference type="PROSITE" id="PS00571">
    <property type="entry name" value="AMIDASES"/>
    <property type="match status" value="1"/>
</dbReference>
<dbReference type="InterPro" id="IPR036928">
    <property type="entry name" value="AS_sf"/>
</dbReference>
<evidence type="ECO:0000313" key="3">
    <source>
        <dbReference type="EMBL" id="OJJ55065.1"/>
    </source>
</evidence>
<dbReference type="SUPFAM" id="SSF75304">
    <property type="entry name" value="Amidase signature (AS) enzymes"/>
    <property type="match status" value="1"/>
</dbReference>
<dbReference type="OrthoDB" id="1879366at2759"/>
<dbReference type="EMBL" id="KV878593">
    <property type="protein sequence ID" value="OJJ55065.1"/>
    <property type="molecule type" value="Genomic_DNA"/>
</dbReference>
<dbReference type="RefSeq" id="XP_040698871.1">
    <property type="nucleotide sequence ID" value="XM_040843550.1"/>
</dbReference>
<evidence type="ECO:0000313" key="4">
    <source>
        <dbReference type="Proteomes" id="UP000184356"/>
    </source>
</evidence>
<keyword evidence="4" id="KW-1185">Reference proteome</keyword>
<dbReference type="PANTHER" id="PTHR11895:SF170">
    <property type="entry name" value="AMIDASE"/>
    <property type="match status" value="1"/>
</dbReference>
<protein>
    <recommendedName>
        <fullName evidence="2">Amidase domain-containing protein</fullName>
    </recommendedName>
</protein>
<evidence type="ECO:0000256" key="1">
    <source>
        <dbReference type="ARBA" id="ARBA00009199"/>
    </source>
</evidence>
<comment type="similarity">
    <text evidence="1">Belongs to the amidase family.</text>
</comment>
<evidence type="ECO:0000259" key="2">
    <source>
        <dbReference type="Pfam" id="PF01425"/>
    </source>
</evidence>
<accession>A0A1L9T6Q8</accession>
<dbReference type="GO" id="GO:0003824">
    <property type="term" value="F:catalytic activity"/>
    <property type="evidence" value="ECO:0007669"/>
    <property type="project" value="InterPro"/>
</dbReference>
<dbReference type="GeneID" id="63759623"/>
<dbReference type="PANTHER" id="PTHR11895">
    <property type="entry name" value="TRANSAMIDASE"/>
    <property type="match status" value="1"/>
</dbReference>
<proteinExistence type="inferred from homology"/>